<reference evidence="8 9" key="1">
    <citation type="submission" date="2018-07" db="EMBL/GenBank/DDBJ databases">
        <title>Modular assembly of carbohydrate-degrading microbial communities in the ocean.</title>
        <authorList>
            <person name="Enke T.N."/>
            <person name="Datta M.S."/>
            <person name="Schwartzman J.A."/>
            <person name="Cermak N."/>
            <person name="Schmitz D.A."/>
            <person name="Barrere J."/>
            <person name="Cordero O.X."/>
        </authorList>
    </citation>
    <scope>NUCLEOTIDE SEQUENCE [LARGE SCALE GENOMIC DNA]</scope>
    <source>
        <strain evidence="8 9">C3M10</strain>
    </source>
</reference>
<evidence type="ECO:0000256" key="6">
    <source>
        <dbReference type="ARBA" id="ARBA00023014"/>
    </source>
</evidence>
<dbReference type="OrthoDB" id="7456916at2"/>
<dbReference type="InterPro" id="IPR001663">
    <property type="entry name" value="Rng_hydr_dOase-A"/>
</dbReference>
<dbReference type="PROSITE" id="PS51296">
    <property type="entry name" value="RIESKE"/>
    <property type="match status" value="1"/>
</dbReference>
<dbReference type="PANTHER" id="PTHR43756">
    <property type="entry name" value="CHOLINE MONOOXYGENASE, CHLOROPLASTIC"/>
    <property type="match status" value="1"/>
</dbReference>
<name>A0A366WU78_9RHOB</name>
<dbReference type="Gene3D" id="2.102.10.10">
    <property type="entry name" value="Rieske [2Fe-2S] iron-sulphur domain"/>
    <property type="match status" value="1"/>
</dbReference>
<evidence type="ECO:0000256" key="4">
    <source>
        <dbReference type="ARBA" id="ARBA00023002"/>
    </source>
</evidence>
<protein>
    <submittedName>
        <fullName evidence="8">Aromatic ring-hydroxylating dioxygenase subunit alpha</fullName>
    </submittedName>
</protein>
<keyword evidence="4" id="KW-0560">Oxidoreductase</keyword>
<evidence type="ECO:0000259" key="7">
    <source>
        <dbReference type="PROSITE" id="PS51296"/>
    </source>
</evidence>
<dbReference type="Pfam" id="PF00355">
    <property type="entry name" value="Rieske"/>
    <property type="match status" value="1"/>
</dbReference>
<organism evidence="8 9">
    <name type="scientific">Phaeobacter gallaeciensis</name>
    <dbReference type="NCBI Taxonomy" id="60890"/>
    <lineage>
        <taxon>Bacteria</taxon>
        <taxon>Pseudomonadati</taxon>
        <taxon>Pseudomonadota</taxon>
        <taxon>Alphaproteobacteria</taxon>
        <taxon>Rhodobacterales</taxon>
        <taxon>Roseobacteraceae</taxon>
        <taxon>Phaeobacter</taxon>
    </lineage>
</organism>
<dbReference type="InterPro" id="IPR015879">
    <property type="entry name" value="Ring_hydroxy_dOase_asu_C_dom"/>
</dbReference>
<evidence type="ECO:0000256" key="3">
    <source>
        <dbReference type="ARBA" id="ARBA00022723"/>
    </source>
</evidence>
<sequence>MNTNVRDIAIPNDWDRRGLPGWCYHSPALLELEKEKLFKTHWQIACHVSDIPEAGSFHCFDMCDERAIILRDPNNEVRAYYNICRHRGSRLVVKEQGTCPNALICPFHGWVYNLDGTLRGPGRPESFPQMDKSKFGLRPIEMEVWQGFVFVRFRPGPQPSVAELMRPFEEETAAYKMDQHVPTDGIWTEKSPVNWKSVRDVDNEGYHVAMAHPALQDLYGSTYKDEPFVDGVSRSDGEFTPTKGRRWAVRNYKKMSMPQSFLPEHLQKRWLYYGIFPNSVIAVTPETVLFYQEFPVATGESVLRSATYRNETENRQQRAARYLAARIDRETVDEDIQLTIWSNEAMASDSFEGFYLSDLEYGVRSHHDHLRKVLPIYTLDDAPDEDQLSALNKSMQHTGQT</sequence>
<dbReference type="AlphaFoldDB" id="A0A366WU78"/>
<dbReference type="GO" id="GO:0051537">
    <property type="term" value="F:2 iron, 2 sulfur cluster binding"/>
    <property type="evidence" value="ECO:0007669"/>
    <property type="project" value="UniProtKB-KW"/>
</dbReference>
<comment type="cofactor">
    <cofactor evidence="1">
        <name>Fe cation</name>
        <dbReference type="ChEBI" id="CHEBI:24875"/>
    </cofactor>
</comment>
<dbReference type="InterPro" id="IPR017941">
    <property type="entry name" value="Rieske_2Fe-2S"/>
</dbReference>
<dbReference type="PRINTS" id="PR00090">
    <property type="entry name" value="RNGDIOXGNASE"/>
</dbReference>
<dbReference type="EMBL" id="QOCE01000035">
    <property type="protein sequence ID" value="RBW53535.1"/>
    <property type="molecule type" value="Genomic_DNA"/>
</dbReference>
<dbReference type="PANTHER" id="PTHR43756:SF5">
    <property type="entry name" value="CHOLINE MONOOXYGENASE, CHLOROPLASTIC"/>
    <property type="match status" value="1"/>
</dbReference>
<dbReference type="GO" id="GO:0051213">
    <property type="term" value="F:dioxygenase activity"/>
    <property type="evidence" value="ECO:0007669"/>
    <property type="project" value="UniProtKB-KW"/>
</dbReference>
<dbReference type="SUPFAM" id="SSF50022">
    <property type="entry name" value="ISP domain"/>
    <property type="match status" value="1"/>
</dbReference>
<dbReference type="Pfam" id="PF00848">
    <property type="entry name" value="Ring_hydroxyl_A"/>
    <property type="match status" value="1"/>
</dbReference>
<dbReference type="CDD" id="cd03469">
    <property type="entry name" value="Rieske_RO_Alpha_N"/>
    <property type="match status" value="1"/>
</dbReference>
<evidence type="ECO:0000256" key="2">
    <source>
        <dbReference type="ARBA" id="ARBA00022714"/>
    </source>
</evidence>
<dbReference type="Proteomes" id="UP000252706">
    <property type="component" value="Unassembled WGS sequence"/>
</dbReference>
<accession>A0A366WU78</accession>
<keyword evidence="8" id="KW-0223">Dioxygenase</keyword>
<keyword evidence="6" id="KW-0411">Iron-sulfur</keyword>
<dbReference type="CDD" id="cd00680">
    <property type="entry name" value="RHO_alpha_C"/>
    <property type="match status" value="1"/>
</dbReference>
<dbReference type="Gene3D" id="3.90.380.10">
    <property type="entry name" value="Naphthalene 1,2-dioxygenase Alpha Subunit, Chain A, domain 1"/>
    <property type="match status" value="1"/>
</dbReference>
<feature type="domain" description="Rieske" evidence="7">
    <location>
        <begin position="43"/>
        <end position="151"/>
    </location>
</feature>
<evidence type="ECO:0000313" key="8">
    <source>
        <dbReference type="EMBL" id="RBW53535.1"/>
    </source>
</evidence>
<dbReference type="GO" id="GO:0005506">
    <property type="term" value="F:iron ion binding"/>
    <property type="evidence" value="ECO:0007669"/>
    <property type="project" value="InterPro"/>
</dbReference>
<evidence type="ECO:0000313" key="9">
    <source>
        <dbReference type="Proteomes" id="UP000252706"/>
    </source>
</evidence>
<dbReference type="InterPro" id="IPR036922">
    <property type="entry name" value="Rieske_2Fe-2S_sf"/>
</dbReference>
<keyword evidence="3" id="KW-0479">Metal-binding</keyword>
<evidence type="ECO:0000256" key="1">
    <source>
        <dbReference type="ARBA" id="ARBA00001962"/>
    </source>
</evidence>
<evidence type="ECO:0000256" key="5">
    <source>
        <dbReference type="ARBA" id="ARBA00023004"/>
    </source>
</evidence>
<proteinExistence type="predicted"/>
<gene>
    <name evidence="8" type="ORF">DS909_14205</name>
</gene>
<keyword evidence="2" id="KW-0001">2Fe-2S</keyword>
<dbReference type="SUPFAM" id="SSF55961">
    <property type="entry name" value="Bet v1-like"/>
    <property type="match status" value="1"/>
</dbReference>
<keyword evidence="5" id="KW-0408">Iron</keyword>
<comment type="caution">
    <text evidence="8">The sequence shown here is derived from an EMBL/GenBank/DDBJ whole genome shotgun (WGS) entry which is preliminary data.</text>
</comment>